<dbReference type="EMBL" id="SRLO01000021">
    <property type="protein sequence ID" value="TNN85318.1"/>
    <property type="molecule type" value="Genomic_DNA"/>
</dbReference>
<dbReference type="AlphaFoldDB" id="A0A4Z2J6P8"/>
<evidence type="ECO:0000313" key="2">
    <source>
        <dbReference type="Proteomes" id="UP000314294"/>
    </source>
</evidence>
<protein>
    <submittedName>
        <fullName evidence="1">Uncharacterized protein</fullName>
    </submittedName>
</protein>
<gene>
    <name evidence="1" type="ORF">EYF80_004340</name>
</gene>
<name>A0A4Z2J6P8_9TELE</name>
<accession>A0A4Z2J6P8</accession>
<comment type="caution">
    <text evidence="1">The sequence shown here is derived from an EMBL/GenBank/DDBJ whole genome shotgun (WGS) entry which is preliminary data.</text>
</comment>
<evidence type="ECO:0000313" key="1">
    <source>
        <dbReference type="EMBL" id="TNN85318.1"/>
    </source>
</evidence>
<dbReference type="Proteomes" id="UP000314294">
    <property type="component" value="Unassembled WGS sequence"/>
</dbReference>
<sequence>MRTAGPQRTVQSPEVSSVKIHPLSSDYCVTKDGRINSIIRSVVAVCRTHGERNCCSAYQTYGDTWRRNTGREGGAAVTAMG</sequence>
<proteinExistence type="predicted"/>
<reference evidence="1 2" key="1">
    <citation type="submission" date="2019-03" db="EMBL/GenBank/DDBJ databases">
        <title>First draft genome of Liparis tanakae, snailfish: a comprehensive survey of snailfish specific genes.</title>
        <authorList>
            <person name="Kim W."/>
            <person name="Song I."/>
            <person name="Jeong J.-H."/>
            <person name="Kim D."/>
            <person name="Kim S."/>
            <person name="Ryu S."/>
            <person name="Song J.Y."/>
            <person name="Lee S.K."/>
        </authorList>
    </citation>
    <scope>NUCLEOTIDE SEQUENCE [LARGE SCALE GENOMIC DNA]</scope>
    <source>
        <tissue evidence="1">Muscle</tissue>
    </source>
</reference>
<keyword evidence="2" id="KW-1185">Reference proteome</keyword>
<organism evidence="1 2">
    <name type="scientific">Liparis tanakae</name>
    <name type="common">Tanaka's snailfish</name>
    <dbReference type="NCBI Taxonomy" id="230148"/>
    <lineage>
        <taxon>Eukaryota</taxon>
        <taxon>Metazoa</taxon>
        <taxon>Chordata</taxon>
        <taxon>Craniata</taxon>
        <taxon>Vertebrata</taxon>
        <taxon>Euteleostomi</taxon>
        <taxon>Actinopterygii</taxon>
        <taxon>Neopterygii</taxon>
        <taxon>Teleostei</taxon>
        <taxon>Neoteleostei</taxon>
        <taxon>Acanthomorphata</taxon>
        <taxon>Eupercaria</taxon>
        <taxon>Perciformes</taxon>
        <taxon>Cottioidei</taxon>
        <taxon>Cottales</taxon>
        <taxon>Liparidae</taxon>
        <taxon>Liparis</taxon>
    </lineage>
</organism>